<sequence length="298" mass="33290">MTSTGPGIVYEWLKTLQLCQYVEAFVDNGYDDLEVCKQIGDPDLDAIGVFLPHHRKRIHDAVTRLKDEDKQSASGLYFTLEPLIPTLTASRSWTDQIGMRCKDSHQNLSFRKRELVVYPKLKLKIMIRDKLIRDGINLAKPPYSNKVSLTCTLKPLANSRNSAINTKTPNLSSIVINTKTLKLSNNAIDTKMPNLSKIDIHTNTPNLSNKPINTDLPNLSINAINTKTPNLSSNVIHTNTPNLSNNTINTKMPNLSKTDIHTNTPTLSHKPIHTNTANISNKPINTNLRKLSNNAINK</sequence>
<accession>A0A556TZI7</accession>
<comment type="subunit">
    <text evidence="3">Interacts promiscuously (via SAM domain) with EPHA5, EPHA6, EPHA7, EPHA8, EPHB1, EPHB2, EPHB3 and EPHB4 (via SAM domain) (in vitro).</text>
</comment>
<dbReference type="InterPro" id="IPR001660">
    <property type="entry name" value="SAM"/>
</dbReference>
<dbReference type="Gene3D" id="1.10.150.50">
    <property type="entry name" value="Transcription Factor, Ets-1"/>
    <property type="match status" value="1"/>
</dbReference>
<dbReference type="Pfam" id="PF00536">
    <property type="entry name" value="SAM_1"/>
    <property type="match status" value="1"/>
</dbReference>
<dbReference type="PROSITE" id="PS50105">
    <property type="entry name" value="SAM_DOMAIN"/>
    <property type="match status" value="1"/>
</dbReference>
<evidence type="ECO:0000259" key="5">
    <source>
        <dbReference type="PROSITE" id="PS50105"/>
    </source>
</evidence>
<dbReference type="FunFam" id="1.10.150.50:FF:000055">
    <property type="entry name" value="Sterile alpha motif domain containing 5"/>
    <property type="match status" value="1"/>
</dbReference>
<dbReference type="EMBL" id="VCAZ01000032">
    <property type="protein sequence ID" value="TSL47611.1"/>
    <property type="molecule type" value="Genomic_DNA"/>
</dbReference>
<keyword evidence="7" id="KW-1185">Reference proteome</keyword>
<evidence type="ECO:0000256" key="4">
    <source>
        <dbReference type="ARBA" id="ARBA00073398"/>
    </source>
</evidence>
<evidence type="ECO:0000256" key="1">
    <source>
        <dbReference type="ARBA" id="ARBA00004496"/>
    </source>
</evidence>
<comment type="caution">
    <text evidence="6">The sequence shown here is derived from an EMBL/GenBank/DDBJ whole genome shotgun (WGS) entry which is preliminary data.</text>
</comment>
<dbReference type="AlphaFoldDB" id="A0A556TZI7"/>
<evidence type="ECO:0000256" key="2">
    <source>
        <dbReference type="ARBA" id="ARBA00022490"/>
    </source>
</evidence>
<evidence type="ECO:0000256" key="3">
    <source>
        <dbReference type="ARBA" id="ARBA00065890"/>
    </source>
</evidence>
<dbReference type="PANTHER" id="PTHR12301:SF8">
    <property type="entry name" value="STERILE ALPHA MOTIF DOMAIN-CONTAINING PROTEIN 5"/>
    <property type="match status" value="1"/>
</dbReference>
<dbReference type="PANTHER" id="PTHR12301">
    <property type="entry name" value="SAM-DOMAIN, SH3 AND NUCLEAR LOCALIZATION SIGNALS PROTEIN RELATED"/>
    <property type="match status" value="1"/>
</dbReference>
<name>A0A556TZI7_BAGYA</name>
<feature type="domain" description="SAM" evidence="5">
    <location>
        <begin position="9"/>
        <end position="68"/>
    </location>
</feature>
<gene>
    <name evidence="6" type="ORF">Baya_7192</name>
</gene>
<proteinExistence type="predicted"/>
<dbReference type="CDD" id="cd09527">
    <property type="entry name" value="SAM_Samd5"/>
    <property type="match status" value="1"/>
</dbReference>
<dbReference type="GO" id="GO:0005737">
    <property type="term" value="C:cytoplasm"/>
    <property type="evidence" value="ECO:0007669"/>
    <property type="project" value="UniProtKB-SubCell"/>
</dbReference>
<evidence type="ECO:0000313" key="7">
    <source>
        <dbReference type="Proteomes" id="UP000319801"/>
    </source>
</evidence>
<dbReference type="SMART" id="SM00454">
    <property type="entry name" value="SAM"/>
    <property type="match status" value="1"/>
</dbReference>
<dbReference type="OrthoDB" id="1919336at2759"/>
<dbReference type="SUPFAM" id="SSF47769">
    <property type="entry name" value="SAM/Pointed domain"/>
    <property type="match status" value="1"/>
</dbReference>
<comment type="subcellular location">
    <subcellularLocation>
        <location evidence="1">Cytoplasm</location>
    </subcellularLocation>
</comment>
<dbReference type="Proteomes" id="UP000319801">
    <property type="component" value="Unassembled WGS sequence"/>
</dbReference>
<dbReference type="InterPro" id="IPR051725">
    <property type="entry name" value="SAM-SH3_domain_protein"/>
</dbReference>
<protein>
    <recommendedName>
        <fullName evidence="4">Sterile alpha motif domain-containing protein 5</fullName>
    </recommendedName>
</protein>
<evidence type="ECO:0000313" key="6">
    <source>
        <dbReference type="EMBL" id="TSL47611.1"/>
    </source>
</evidence>
<dbReference type="InterPro" id="IPR013761">
    <property type="entry name" value="SAM/pointed_sf"/>
</dbReference>
<organism evidence="6 7">
    <name type="scientific">Bagarius yarrelli</name>
    <name type="common">Goonch</name>
    <name type="synonym">Bagrus yarrelli</name>
    <dbReference type="NCBI Taxonomy" id="175774"/>
    <lineage>
        <taxon>Eukaryota</taxon>
        <taxon>Metazoa</taxon>
        <taxon>Chordata</taxon>
        <taxon>Craniata</taxon>
        <taxon>Vertebrata</taxon>
        <taxon>Euteleostomi</taxon>
        <taxon>Actinopterygii</taxon>
        <taxon>Neopterygii</taxon>
        <taxon>Teleostei</taxon>
        <taxon>Ostariophysi</taxon>
        <taxon>Siluriformes</taxon>
        <taxon>Sisoridae</taxon>
        <taxon>Sisorinae</taxon>
        <taxon>Bagarius</taxon>
    </lineage>
</organism>
<keyword evidence="2" id="KW-0963">Cytoplasm</keyword>
<reference evidence="6 7" key="1">
    <citation type="journal article" date="2019" name="Genome Biol. Evol.">
        <title>Whole-Genome Sequencing of the Giant Devil Catfish, Bagarius yarrelli.</title>
        <authorList>
            <person name="Jiang W."/>
            <person name="Lv Y."/>
            <person name="Cheng L."/>
            <person name="Yang K."/>
            <person name="Chao B."/>
            <person name="Wang X."/>
            <person name="Li Y."/>
            <person name="Pan X."/>
            <person name="You X."/>
            <person name="Zhang Y."/>
            <person name="Yang J."/>
            <person name="Li J."/>
            <person name="Zhang X."/>
            <person name="Liu S."/>
            <person name="Sun C."/>
            <person name="Yang J."/>
            <person name="Shi Q."/>
        </authorList>
    </citation>
    <scope>NUCLEOTIDE SEQUENCE [LARGE SCALE GENOMIC DNA]</scope>
    <source>
        <strain evidence="6">JWS20170419001</strain>
        <tissue evidence="6">Muscle</tissue>
    </source>
</reference>